<dbReference type="EnsemblPlants" id="Kaladp0029s0053.1.v1.1">
    <property type="protein sequence ID" value="Kaladp0029s0053.1.v1.1"/>
    <property type="gene ID" value="Kaladp0029s0053.v1.1"/>
</dbReference>
<evidence type="ECO:0000256" key="23">
    <source>
        <dbReference type="SAM" id="Phobius"/>
    </source>
</evidence>
<dbReference type="FunFam" id="3.80.10.10:FF:000288">
    <property type="entry name" value="LRR receptor-like serine/threonine-protein kinase EFR"/>
    <property type="match status" value="1"/>
</dbReference>
<dbReference type="PANTHER" id="PTHR27008:SF499">
    <property type="entry name" value="OS06G0581500 PROTEIN"/>
    <property type="match status" value="1"/>
</dbReference>
<dbReference type="Pfam" id="PF08263">
    <property type="entry name" value="LRRNT_2"/>
    <property type="match status" value="1"/>
</dbReference>
<evidence type="ECO:0000256" key="5">
    <source>
        <dbReference type="ARBA" id="ARBA00022475"/>
    </source>
</evidence>
<evidence type="ECO:0000256" key="18">
    <source>
        <dbReference type="ARBA" id="ARBA00023170"/>
    </source>
</evidence>
<dbReference type="FunFam" id="1.10.510.10:FF:000358">
    <property type="entry name" value="Putative leucine-rich repeat receptor-like serine/threonine-protein kinase"/>
    <property type="match status" value="1"/>
</dbReference>
<dbReference type="SUPFAM" id="SSF52058">
    <property type="entry name" value="L domain-like"/>
    <property type="match status" value="2"/>
</dbReference>
<evidence type="ECO:0000256" key="9">
    <source>
        <dbReference type="ARBA" id="ARBA00022679"/>
    </source>
</evidence>
<feature type="domain" description="Protein kinase" evidence="25">
    <location>
        <begin position="726"/>
        <end position="1030"/>
    </location>
</feature>
<evidence type="ECO:0000256" key="11">
    <source>
        <dbReference type="ARBA" id="ARBA00022729"/>
    </source>
</evidence>
<evidence type="ECO:0000256" key="1">
    <source>
        <dbReference type="ARBA" id="ARBA00004251"/>
    </source>
</evidence>
<dbReference type="FunFam" id="3.80.10.10:FF:000383">
    <property type="entry name" value="Leucine-rich repeat receptor protein kinase EMS1"/>
    <property type="match status" value="1"/>
</dbReference>
<evidence type="ECO:0000256" key="10">
    <source>
        <dbReference type="ARBA" id="ARBA00022692"/>
    </source>
</evidence>
<evidence type="ECO:0000256" key="12">
    <source>
        <dbReference type="ARBA" id="ARBA00022737"/>
    </source>
</evidence>
<evidence type="ECO:0000256" key="4">
    <source>
        <dbReference type="ARBA" id="ARBA00012513"/>
    </source>
</evidence>
<evidence type="ECO:0000256" key="7">
    <source>
        <dbReference type="ARBA" id="ARBA00022553"/>
    </source>
</evidence>
<evidence type="ECO:0000313" key="26">
    <source>
        <dbReference type="EnsemblPlants" id="Kaladp0029s0053.1.v1.1"/>
    </source>
</evidence>
<dbReference type="InterPro" id="IPR003591">
    <property type="entry name" value="Leu-rich_rpt_typical-subtyp"/>
</dbReference>
<evidence type="ECO:0000256" key="15">
    <source>
        <dbReference type="ARBA" id="ARBA00022840"/>
    </source>
</evidence>
<keyword evidence="27" id="KW-1185">Reference proteome</keyword>
<keyword evidence="13 22" id="KW-0547">Nucleotide-binding</keyword>
<keyword evidence="17 23" id="KW-0472">Membrane</keyword>
<dbReference type="InterPro" id="IPR008271">
    <property type="entry name" value="Ser/Thr_kinase_AS"/>
</dbReference>
<comment type="catalytic activity">
    <reaction evidence="20">
        <text>L-threonyl-[protein] + ATP = O-phospho-L-threonyl-[protein] + ADP + H(+)</text>
        <dbReference type="Rhea" id="RHEA:46608"/>
        <dbReference type="Rhea" id="RHEA-COMP:11060"/>
        <dbReference type="Rhea" id="RHEA-COMP:11605"/>
        <dbReference type="ChEBI" id="CHEBI:15378"/>
        <dbReference type="ChEBI" id="CHEBI:30013"/>
        <dbReference type="ChEBI" id="CHEBI:30616"/>
        <dbReference type="ChEBI" id="CHEBI:61977"/>
        <dbReference type="ChEBI" id="CHEBI:456216"/>
        <dbReference type="EC" id="2.7.11.1"/>
    </reaction>
</comment>
<dbReference type="InterPro" id="IPR011009">
    <property type="entry name" value="Kinase-like_dom_sf"/>
</dbReference>
<organism evidence="26 27">
    <name type="scientific">Kalanchoe fedtschenkoi</name>
    <name type="common">Lavender scallops</name>
    <name type="synonym">South American air plant</name>
    <dbReference type="NCBI Taxonomy" id="63787"/>
    <lineage>
        <taxon>Eukaryota</taxon>
        <taxon>Viridiplantae</taxon>
        <taxon>Streptophyta</taxon>
        <taxon>Embryophyta</taxon>
        <taxon>Tracheophyta</taxon>
        <taxon>Spermatophyta</taxon>
        <taxon>Magnoliopsida</taxon>
        <taxon>eudicotyledons</taxon>
        <taxon>Gunneridae</taxon>
        <taxon>Pentapetalae</taxon>
        <taxon>Saxifragales</taxon>
        <taxon>Crassulaceae</taxon>
        <taxon>Kalanchoe</taxon>
    </lineage>
</organism>
<dbReference type="Gene3D" id="3.30.200.20">
    <property type="entry name" value="Phosphorylase Kinase, domain 1"/>
    <property type="match status" value="1"/>
</dbReference>
<proteinExistence type="inferred from homology"/>
<comment type="subcellular location">
    <subcellularLocation>
        <location evidence="1">Cell membrane</location>
        <topology evidence="1">Single-pass type I membrane protein</topology>
    </subcellularLocation>
</comment>
<dbReference type="PROSITE" id="PS50011">
    <property type="entry name" value="PROTEIN_KINASE_DOM"/>
    <property type="match status" value="1"/>
</dbReference>
<feature type="chain" id="PRO_5029601866" description="non-specific serine/threonine protein kinase" evidence="24">
    <location>
        <begin position="21"/>
        <end position="1033"/>
    </location>
</feature>
<dbReference type="OMA" id="NCKDMSK"/>
<dbReference type="InterPro" id="IPR000719">
    <property type="entry name" value="Prot_kinase_dom"/>
</dbReference>
<dbReference type="SMART" id="SM00220">
    <property type="entry name" value="S_TKc"/>
    <property type="match status" value="1"/>
</dbReference>
<dbReference type="InterPro" id="IPR001611">
    <property type="entry name" value="Leu-rich_rpt"/>
</dbReference>
<evidence type="ECO:0000313" key="27">
    <source>
        <dbReference type="Proteomes" id="UP000594263"/>
    </source>
</evidence>
<dbReference type="Pfam" id="PF00560">
    <property type="entry name" value="LRR_1"/>
    <property type="match status" value="6"/>
</dbReference>
<dbReference type="PANTHER" id="PTHR27008">
    <property type="entry name" value="OS04G0122200 PROTEIN"/>
    <property type="match status" value="1"/>
</dbReference>
<reference evidence="26" key="1">
    <citation type="submission" date="2021-01" db="UniProtKB">
        <authorList>
            <consortium name="EnsemblPlants"/>
        </authorList>
    </citation>
    <scope>IDENTIFICATION</scope>
</reference>
<evidence type="ECO:0000256" key="17">
    <source>
        <dbReference type="ARBA" id="ARBA00023136"/>
    </source>
</evidence>
<keyword evidence="15 22" id="KW-0067">ATP-binding</keyword>
<evidence type="ECO:0000256" key="21">
    <source>
        <dbReference type="ARBA" id="ARBA00048679"/>
    </source>
</evidence>
<keyword evidence="6" id="KW-0723">Serine/threonine-protein kinase</keyword>
<dbReference type="InterPro" id="IPR051809">
    <property type="entry name" value="Plant_receptor-like_S/T_kinase"/>
</dbReference>
<evidence type="ECO:0000256" key="19">
    <source>
        <dbReference type="ARBA" id="ARBA00023180"/>
    </source>
</evidence>
<keyword evidence="12" id="KW-0677">Repeat</keyword>
<keyword evidence="10 23" id="KW-0812">Transmembrane</keyword>
<evidence type="ECO:0000256" key="8">
    <source>
        <dbReference type="ARBA" id="ARBA00022614"/>
    </source>
</evidence>
<dbReference type="PROSITE" id="PS00107">
    <property type="entry name" value="PROTEIN_KINASE_ATP"/>
    <property type="match status" value="1"/>
</dbReference>
<dbReference type="EC" id="2.7.11.1" evidence="4"/>
<evidence type="ECO:0000256" key="20">
    <source>
        <dbReference type="ARBA" id="ARBA00047899"/>
    </source>
</evidence>
<evidence type="ECO:0000259" key="25">
    <source>
        <dbReference type="PROSITE" id="PS50011"/>
    </source>
</evidence>
<dbReference type="InterPro" id="IPR013210">
    <property type="entry name" value="LRR_N_plant-typ"/>
</dbReference>
<dbReference type="Proteomes" id="UP000594263">
    <property type="component" value="Unplaced"/>
</dbReference>
<dbReference type="PROSITE" id="PS00108">
    <property type="entry name" value="PROTEIN_KINASE_ST"/>
    <property type="match status" value="1"/>
</dbReference>
<dbReference type="Gene3D" id="3.80.10.10">
    <property type="entry name" value="Ribonuclease Inhibitor"/>
    <property type="match status" value="3"/>
</dbReference>
<keyword evidence="14" id="KW-0418">Kinase</keyword>
<evidence type="ECO:0000256" key="24">
    <source>
        <dbReference type="SAM" id="SignalP"/>
    </source>
</evidence>
<keyword evidence="18" id="KW-0675">Receptor</keyword>
<keyword evidence="9" id="KW-0808">Transferase</keyword>
<evidence type="ECO:0000256" key="22">
    <source>
        <dbReference type="PROSITE-ProRule" id="PRU10141"/>
    </source>
</evidence>
<keyword evidence="11 24" id="KW-0732">Signal</keyword>
<dbReference type="Gramene" id="Kaladp0029s0053.1.v1.1">
    <property type="protein sequence ID" value="Kaladp0029s0053.1.v1.1"/>
    <property type="gene ID" value="Kaladp0029s0053.v1.1"/>
</dbReference>
<dbReference type="Pfam" id="PF00069">
    <property type="entry name" value="Pkinase"/>
    <property type="match status" value="1"/>
</dbReference>
<dbReference type="AlphaFoldDB" id="A0A7N0TAL3"/>
<keyword evidence="19" id="KW-0325">Glycoprotein</keyword>
<dbReference type="InterPro" id="IPR032675">
    <property type="entry name" value="LRR_dom_sf"/>
</dbReference>
<dbReference type="GO" id="GO:0004674">
    <property type="term" value="F:protein serine/threonine kinase activity"/>
    <property type="evidence" value="ECO:0007669"/>
    <property type="project" value="UniProtKB-KW"/>
</dbReference>
<dbReference type="InterPro" id="IPR017441">
    <property type="entry name" value="Protein_kinase_ATP_BS"/>
</dbReference>
<evidence type="ECO:0000256" key="16">
    <source>
        <dbReference type="ARBA" id="ARBA00022989"/>
    </source>
</evidence>
<dbReference type="SMART" id="SM00369">
    <property type="entry name" value="LRR_TYP"/>
    <property type="match status" value="5"/>
</dbReference>
<keyword evidence="16 23" id="KW-1133">Transmembrane helix</keyword>
<feature type="transmembrane region" description="Helical" evidence="23">
    <location>
        <begin position="665"/>
        <end position="688"/>
    </location>
</feature>
<name>A0A7N0TAL3_KALFE</name>
<keyword evidence="5" id="KW-1003">Cell membrane</keyword>
<comment type="catalytic activity">
    <reaction evidence="21">
        <text>L-seryl-[protein] + ATP = O-phospho-L-seryl-[protein] + ADP + H(+)</text>
        <dbReference type="Rhea" id="RHEA:17989"/>
        <dbReference type="Rhea" id="RHEA-COMP:9863"/>
        <dbReference type="Rhea" id="RHEA-COMP:11604"/>
        <dbReference type="ChEBI" id="CHEBI:15378"/>
        <dbReference type="ChEBI" id="CHEBI:29999"/>
        <dbReference type="ChEBI" id="CHEBI:30616"/>
        <dbReference type="ChEBI" id="CHEBI:83421"/>
        <dbReference type="ChEBI" id="CHEBI:456216"/>
        <dbReference type="EC" id="2.7.11.1"/>
    </reaction>
</comment>
<protein>
    <recommendedName>
        <fullName evidence="4">non-specific serine/threonine protein kinase</fullName>
        <ecNumber evidence="4">2.7.11.1</ecNumber>
    </recommendedName>
</protein>
<feature type="binding site" evidence="22">
    <location>
        <position position="753"/>
    </location>
    <ligand>
        <name>ATP</name>
        <dbReference type="ChEBI" id="CHEBI:30616"/>
    </ligand>
</feature>
<evidence type="ECO:0000256" key="6">
    <source>
        <dbReference type="ARBA" id="ARBA00022527"/>
    </source>
</evidence>
<keyword evidence="7" id="KW-0597">Phosphoprotein</keyword>
<dbReference type="FunFam" id="3.80.10.10:FF:000275">
    <property type="entry name" value="Leucine-rich repeat receptor-like protein kinase"/>
    <property type="match status" value="1"/>
</dbReference>
<dbReference type="GO" id="GO:0005524">
    <property type="term" value="F:ATP binding"/>
    <property type="evidence" value="ECO:0007669"/>
    <property type="project" value="UniProtKB-UniRule"/>
</dbReference>
<comment type="similarity">
    <text evidence="3">Belongs to the RLP family.</text>
</comment>
<feature type="signal peptide" evidence="24">
    <location>
        <begin position="1"/>
        <end position="20"/>
    </location>
</feature>
<evidence type="ECO:0000256" key="3">
    <source>
        <dbReference type="ARBA" id="ARBA00009592"/>
    </source>
</evidence>
<keyword evidence="8" id="KW-0433">Leucine-rich repeat</keyword>
<evidence type="ECO:0000256" key="13">
    <source>
        <dbReference type="ARBA" id="ARBA00022741"/>
    </source>
</evidence>
<dbReference type="SUPFAM" id="SSF56112">
    <property type="entry name" value="Protein kinase-like (PK-like)"/>
    <property type="match status" value="1"/>
</dbReference>
<dbReference type="Gene3D" id="1.10.510.10">
    <property type="entry name" value="Transferase(Phosphotransferase) domain 1"/>
    <property type="match status" value="1"/>
</dbReference>
<evidence type="ECO:0000256" key="2">
    <source>
        <dbReference type="ARBA" id="ARBA00008684"/>
    </source>
</evidence>
<dbReference type="GO" id="GO:0005886">
    <property type="term" value="C:plasma membrane"/>
    <property type="evidence" value="ECO:0007669"/>
    <property type="project" value="UniProtKB-SubCell"/>
</dbReference>
<accession>A0A7N0TAL3</accession>
<comment type="similarity">
    <text evidence="2">Belongs to the protein kinase superfamily. Ser/Thr protein kinase family.</text>
</comment>
<evidence type="ECO:0000256" key="14">
    <source>
        <dbReference type="ARBA" id="ARBA00022777"/>
    </source>
</evidence>
<sequence length="1033" mass="112038">MKRTSYFLTMILFLVIQCSSNHMVVECLVRTSATTSGNETDHAALIALKASLVGADSGSGSPALSSWNASFHFCKWVGVTCEGRHQRVAALDLSGHDTGGFISPSIGNLSFLRTIDLSGNNLKGFVPKEIGLLSRLEVFNVSRNALQGGFPLQLINCTRLLTIEFNSNQLTGTIPDQLGSMPNLQKFSLVANNFTGEIPTSLGNISSLTQLTLASNSLQGGIPTNLGKLRSLTFLSLQMNYLSGEIPFSLYNLTSLTVLSLVDNQLSGTIAQNMGVHFPRLRLALFGVNNLTGLIPPTLTNISSLQMFFADRNHLYGNVPEGLGRLENFTKLGINGNNLGSGSKGDLDFITSLTNLSGLEHVAIDNNLFGGTLPNSIANLSAKTETLFFGVNKISGHIPAEIGNLVGLTLLGLEYNNITGEIPSSVGNLVMLRKLALGGNKLQGKIPSSMGNLTNLYGLGLEDNQLEGSIPLTLQHCSSMQTLSLADNRLSGTVPTEIISSLDQLIRLFLSNNFFTGYFPVEVGGLMHLNVLYIAQNKFSGKIPAELGRCSMLEFLRAEGNLFLGEIPISLGSLKAARYMDLSANNLSGRIPTELQDLRSLRILDLSFNQLEGEVPRKGIFSNLSRFSVEGNEKLCGGIPELRLPNCSSTNHVKNENRRGISTRIIVAMTVSIFFGFVLVSILTWVVCRKVSKMNVAPNISLVEGGSHLRPLPLSYKQLRDATDGFSVANIIGVGSFGSVYSGALGDKPIAVKVMNLGKRGAIKSFKAECKVLSTIRHRNLLQILSCCLSLDFKGDDFMALVYELMPNGSLDNWLHGSRTLKLGQRLDIAIDIASALEYLHHDCETQIVHCDLKPSNVLLDADMVAHVGDFGLVKILRGASSENFSQEQSVNSLAIKGTVGYVPPEYGMGANVSVQGDMYSYGILLLEMVTGRRPTDETFKDNTSLHKFCKSEAANSNIFDIIDPHLLAELNSESDKCGKNHEDKRVKRVQDCSAAIIKVGVACSVDSPNERMNIREAFKVLRNIKDKLLESF</sequence>